<dbReference type="InterPro" id="IPR058245">
    <property type="entry name" value="NreC/VraR/RcsB-like_REC"/>
</dbReference>
<protein>
    <submittedName>
        <fullName evidence="6">DNA-binding response regulator, NarL/FixJ family, contains REC and HTH domains</fullName>
    </submittedName>
</protein>
<organism evidence="6 7">
    <name type="scientific">Salinihabitans flavidus</name>
    <dbReference type="NCBI Taxonomy" id="569882"/>
    <lineage>
        <taxon>Bacteria</taxon>
        <taxon>Pseudomonadati</taxon>
        <taxon>Pseudomonadota</taxon>
        <taxon>Alphaproteobacteria</taxon>
        <taxon>Rhodobacterales</taxon>
        <taxon>Roseobacteraceae</taxon>
        <taxon>Salinihabitans</taxon>
    </lineage>
</organism>
<keyword evidence="2 6" id="KW-0238">DNA-binding</keyword>
<dbReference type="STRING" id="569882.SAMN04490248_102183"/>
<accession>A0A1H8MNR2</accession>
<evidence type="ECO:0000256" key="2">
    <source>
        <dbReference type="ARBA" id="ARBA00023125"/>
    </source>
</evidence>
<dbReference type="SMART" id="SM00421">
    <property type="entry name" value="HTH_LUXR"/>
    <property type="match status" value="1"/>
</dbReference>
<sequence length="222" mass="23617">MNLSDKVRGTLLPEHYPIDMRILLADDHELVRDTLSAYLAAEDFAEVCHAGTLAGAMHLLSEEGPFDLVLLDYNMPGMSGLHGLAEILRAHPGVPVAILSGTAANSVAQDAVNAGAAGFLPKSMGARSLINAVRFMASGEIFVPPALMHAAAAEQNPAAAQLSRRETEVLSGLCRGMSNKEIALELDLQEVTIKLHVRTLCRKLGARNRTQAALSARDAGLF</sequence>
<dbReference type="GO" id="GO:0000160">
    <property type="term" value="P:phosphorelay signal transduction system"/>
    <property type="evidence" value="ECO:0007669"/>
    <property type="project" value="InterPro"/>
</dbReference>
<dbReference type="CDD" id="cd06170">
    <property type="entry name" value="LuxR_C_like"/>
    <property type="match status" value="1"/>
</dbReference>
<evidence type="ECO:0000256" key="3">
    <source>
        <dbReference type="PROSITE-ProRule" id="PRU00169"/>
    </source>
</evidence>
<keyword evidence="7" id="KW-1185">Reference proteome</keyword>
<dbReference type="InterPro" id="IPR016032">
    <property type="entry name" value="Sig_transdc_resp-reg_C-effctor"/>
</dbReference>
<gene>
    <name evidence="6" type="ORF">SAMN04490248_102183</name>
</gene>
<reference evidence="6 7" key="1">
    <citation type="submission" date="2016-10" db="EMBL/GenBank/DDBJ databases">
        <authorList>
            <person name="de Groot N.N."/>
        </authorList>
    </citation>
    <scope>NUCLEOTIDE SEQUENCE [LARGE SCALE GENOMIC DNA]</scope>
    <source>
        <strain evidence="6 7">DSM 27842</strain>
    </source>
</reference>
<dbReference type="InterPro" id="IPR011006">
    <property type="entry name" value="CheY-like_superfamily"/>
</dbReference>
<dbReference type="Pfam" id="PF00196">
    <property type="entry name" value="GerE"/>
    <property type="match status" value="1"/>
</dbReference>
<feature type="domain" description="HTH luxR-type" evidence="4">
    <location>
        <begin position="155"/>
        <end position="220"/>
    </location>
</feature>
<dbReference type="SMART" id="SM00448">
    <property type="entry name" value="REC"/>
    <property type="match status" value="1"/>
</dbReference>
<dbReference type="GO" id="GO:0006355">
    <property type="term" value="P:regulation of DNA-templated transcription"/>
    <property type="evidence" value="ECO:0007669"/>
    <property type="project" value="InterPro"/>
</dbReference>
<keyword evidence="1 3" id="KW-0597">Phosphoprotein</keyword>
<name>A0A1H8MNR2_9RHOB</name>
<dbReference type="PANTHER" id="PTHR45566">
    <property type="entry name" value="HTH-TYPE TRANSCRIPTIONAL REGULATOR YHJB-RELATED"/>
    <property type="match status" value="1"/>
</dbReference>
<evidence type="ECO:0000259" key="5">
    <source>
        <dbReference type="PROSITE" id="PS50110"/>
    </source>
</evidence>
<dbReference type="AlphaFoldDB" id="A0A1H8MNR2"/>
<dbReference type="Gene3D" id="3.40.50.2300">
    <property type="match status" value="1"/>
</dbReference>
<dbReference type="InterPro" id="IPR001789">
    <property type="entry name" value="Sig_transdc_resp-reg_receiver"/>
</dbReference>
<dbReference type="SUPFAM" id="SSF46894">
    <property type="entry name" value="C-terminal effector domain of the bipartite response regulators"/>
    <property type="match status" value="1"/>
</dbReference>
<dbReference type="InterPro" id="IPR000792">
    <property type="entry name" value="Tscrpt_reg_LuxR_C"/>
</dbReference>
<feature type="domain" description="Response regulatory" evidence="5">
    <location>
        <begin position="21"/>
        <end position="137"/>
    </location>
</feature>
<feature type="modified residue" description="4-aspartylphosphate" evidence="3">
    <location>
        <position position="72"/>
    </location>
</feature>
<evidence type="ECO:0000313" key="7">
    <source>
        <dbReference type="Proteomes" id="UP000198893"/>
    </source>
</evidence>
<dbReference type="PANTHER" id="PTHR45566:SF2">
    <property type="entry name" value="NARL SUBFAMILY"/>
    <property type="match status" value="1"/>
</dbReference>
<dbReference type="EMBL" id="FODS01000002">
    <property type="protein sequence ID" value="SEO19062.1"/>
    <property type="molecule type" value="Genomic_DNA"/>
</dbReference>
<dbReference type="Pfam" id="PF00072">
    <property type="entry name" value="Response_reg"/>
    <property type="match status" value="1"/>
</dbReference>
<evidence type="ECO:0000256" key="1">
    <source>
        <dbReference type="ARBA" id="ARBA00022553"/>
    </source>
</evidence>
<dbReference type="PROSITE" id="PS50043">
    <property type="entry name" value="HTH_LUXR_2"/>
    <property type="match status" value="1"/>
</dbReference>
<dbReference type="CDD" id="cd17535">
    <property type="entry name" value="REC_NarL-like"/>
    <property type="match status" value="1"/>
</dbReference>
<proteinExistence type="predicted"/>
<evidence type="ECO:0000259" key="4">
    <source>
        <dbReference type="PROSITE" id="PS50043"/>
    </source>
</evidence>
<dbReference type="Proteomes" id="UP000198893">
    <property type="component" value="Unassembled WGS sequence"/>
</dbReference>
<dbReference type="SUPFAM" id="SSF52172">
    <property type="entry name" value="CheY-like"/>
    <property type="match status" value="1"/>
</dbReference>
<dbReference type="InterPro" id="IPR051015">
    <property type="entry name" value="EvgA-like"/>
</dbReference>
<evidence type="ECO:0000313" key="6">
    <source>
        <dbReference type="EMBL" id="SEO19062.1"/>
    </source>
</evidence>
<dbReference type="PROSITE" id="PS50110">
    <property type="entry name" value="RESPONSE_REGULATORY"/>
    <property type="match status" value="1"/>
</dbReference>
<dbReference type="PRINTS" id="PR00038">
    <property type="entry name" value="HTHLUXR"/>
</dbReference>
<dbReference type="GO" id="GO:0003677">
    <property type="term" value="F:DNA binding"/>
    <property type="evidence" value="ECO:0007669"/>
    <property type="project" value="UniProtKB-KW"/>
</dbReference>